<keyword evidence="1" id="KW-0863">Zinc-finger</keyword>
<feature type="region of interest" description="Disordered" evidence="2">
    <location>
        <begin position="342"/>
        <end position="449"/>
    </location>
</feature>
<evidence type="ECO:0000313" key="4">
    <source>
        <dbReference type="EMBL" id="GFR51192.1"/>
    </source>
</evidence>
<keyword evidence="5" id="KW-1185">Reference proteome</keyword>
<dbReference type="PROSITE" id="PS50089">
    <property type="entry name" value="ZF_RING_2"/>
    <property type="match status" value="1"/>
</dbReference>
<evidence type="ECO:0000259" key="3">
    <source>
        <dbReference type="PROSITE" id="PS50089"/>
    </source>
</evidence>
<evidence type="ECO:0000313" key="5">
    <source>
        <dbReference type="Proteomes" id="UP001054857"/>
    </source>
</evidence>
<dbReference type="SMART" id="SM00184">
    <property type="entry name" value="RING"/>
    <property type="match status" value="1"/>
</dbReference>
<gene>
    <name evidence="4" type="ORF">Agub_g13539</name>
</gene>
<accession>A0AAD3E2B2</accession>
<evidence type="ECO:0000256" key="1">
    <source>
        <dbReference type="PROSITE-ProRule" id="PRU00175"/>
    </source>
</evidence>
<proteinExistence type="predicted"/>
<dbReference type="Gene3D" id="3.30.40.10">
    <property type="entry name" value="Zinc/RING finger domain, C3HC4 (zinc finger)"/>
    <property type="match status" value="1"/>
</dbReference>
<feature type="compositionally biased region" description="Acidic residues" evidence="2">
    <location>
        <begin position="391"/>
        <end position="407"/>
    </location>
</feature>
<dbReference type="InterPro" id="IPR001841">
    <property type="entry name" value="Znf_RING"/>
</dbReference>
<keyword evidence="1" id="KW-0479">Metal-binding</keyword>
<name>A0AAD3E2B2_9CHLO</name>
<dbReference type="InterPro" id="IPR013083">
    <property type="entry name" value="Znf_RING/FYVE/PHD"/>
</dbReference>
<protein>
    <recommendedName>
        <fullName evidence="3">RING-type domain-containing protein</fullName>
    </recommendedName>
</protein>
<dbReference type="EMBL" id="BMAR01000047">
    <property type="protein sequence ID" value="GFR51192.1"/>
    <property type="molecule type" value="Genomic_DNA"/>
</dbReference>
<evidence type="ECO:0000256" key="2">
    <source>
        <dbReference type="SAM" id="MobiDB-lite"/>
    </source>
</evidence>
<feature type="domain" description="RING-type" evidence="3">
    <location>
        <begin position="275"/>
        <end position="324"/>
    </location>
</feature>
<dbReference type="AlphaFoldDB" id="A0AAD3E2B2"/>
<dbReference type="GO" id="GO:0008270">
    <property type="term" value="F:zinc ion binding"/>
    <property type="evidence" value="ECO:0007669"/>
    <property type="project" value="UniProtKB-KW"/>
</dbReference>
<dbReference type="Proteomes" id="UP001054857">
    <property type="component" value="Unassembled WGS sequence"/>
</dbReference>
<feature type="compositionally biased region" description="Low complexity" evidence="2">
    <location>
        <begin position="353"/>
        <end position="386"/>
    </location>
</feature>
<dbReference type="Pfam" id="PF13639">
    <property type="entry name" value="zf-RING_2"/>
    <property type="match status" value="1"/>
</dbReference>
<organism evidence="4 5">
    <name type="scientific">Astrephomene gubernaculifera</name>
    <dbReference type="NCBI Taxonomy" id="47775"/>
    <lineage>
        <taxon>Eukaryota</taxon>
        <taxon>Viridiplantae</taxon>
        <taxon>Chlorophyta</taxon>
        <taxon>core chlorophytes</taxon>
        <taxon>Chlorophyceae</taxon>
        <taxon>CS clade</taxon>
        <taxon>Chlamydomonadales</taxon>
        <taxon>Astrephomenaceae</taxon>
        <taxon>Astrephomene</taxon>
    </lineage>
</organism>
<keyword evidence="1" id="KW-0862">Zinc</keyword>
<comment type="caution">
    <text evidence="4">The sequence shown here is derived from an EMBL/GenBank/DDBJ whole genome shotgun (WGS) entry which is preliminary data.</text>
</comment>
<reference evidence="4 5" key="1">
    <citation type="journal article" date="2021" name="Sci. Rep.">
        <title>Genome sequencing of the multicellular alga Astrephomene provides insights into convergent evolution of germ-soma differentiation.</title>
        <authorList>
            <person name="Yamashita S."/>
            <person name="Yamamoto K."/>
            <person name="Matsuzaki R."/>
            <person name="Suzuki S."/>
            <person name="Yamaguchi H."/>
            <person name="Hirooka S."/>
            <person name="Minakuchi Y."/>
            <person name="Miyagishima S."/>
            <person name="Kawachi M."/>
            <person name="Toyoda A."/>
            <person name="Nozaki H."/>
        </authorList>
    </citation>
    <scope>NUCLEOTIDE SEQUENCE [LARGE SCALE GENOMIC DNA]</scope>
    <source>
        <strain evidence="4 5">NIES-4017</strain>
    </source>
</reference>
<sequence length="449" mass="47550">MEWRPLKRTKLTTRDEQPARLTQRMADVLQSHLISYSPFDVTKAVVPVVSGVELHQQTVEPYTLLTAITASNMRLGVEQTVGQITGLLEGELLGLRGESSSNGRTTAEVHCELANRCLLSSLYDAQLALMDLGTTTAARGYPAGSSAKPCPAANVVPMAILNAQHAISLASYLQEYDSLVYCAVSLAGLHVGRRRDLAAAAAVLDECAAQLMCCGASAAGIGEDDTARRAALLLRVLPKSMEVYNMQGRTSDSFARWQQLNRALLLCGRSTPQRCPICAGPFSPDRGCFAMSCGHSFHRDCCDAWLGRMMHTSGVFRAECPVCKQHDPALHPTPAAVQALNGHRRAAGEHGASTSSGSDSGSSTSSGSHSSSSSSGSCNTNSSSSSCQTDNTEDYREDEDDSGGSESEETRESGDMSEGDDVANERTESSICGGYIADASEGSDADNAC</sequence>
<dbReference type="SUPFAM" id="SSF57850">
    <property type="entry name" value="RING/U-box"/>
    <property type="match status" value="1"/>
</dbReference>